<dbReference type="Proteomes" id="UP000314982">
    <property type="component" value="Unassembled WGS sequence"/>
</dbReference>
<dbReference type="AlphaFoldDB" id="A0A4W5RNT0"/>
<dbReference type="GO" id="GO:0005730">
    <property type="term" value="C:nucleolus"/>
    <property type="evidence" value="ECO:0007669"/>
    <property type="project" value="TreeGrafter"/>
</dbReference>
<reference evidence="2" key="2">
    <citation type="submission" date="2025-08" db="UniProtKB">
        <authorList>
            <consortium name="Ensembl"/>
        </authorList>
    </citation>
    <scope>IDENTIFICATION</scope>
</reference>
<dbReference type="InterPro" id="IPR007955">
    <property type="entry name" value="Bystin"/>
</dbReference>
<evidence type="ECO:0000313" key="3">
    <source>
        <dbReference type="Proteomes" id="UP000314982"/>
    </source>
</evidence>
<evidence type="ECO:0000313" key="2">
    <source>
        <dbReference type="Ensembl" id="ENSHHUP00000086079.1"/>
    </source>
</evidence>
<dbReference type="Ensembl" id="ENSHHUT00000088769.1">
    <property type="protein sequence ID" value="ENSHHUP00000086079.1"/>
    <property type="gene ID" value="ENSHHUG00000049840.1"/>
</dbReference>
<dbReference type="STRING" id="62062.ENSHHUP00000086079"/>
<reference evidence="2" key="3">
    <citation type="submission" date="2025-09" db="UniProtKB">
        <authorList>
            <consortium name="Ensembl"/>
        </authorList>
    </citation>
    <scope>IDENTIFICATION</scope>
</reference>
<dbReference type="GO" id="GO:0006364">
    <property type="term" value="P:rRNA processing"/>
    <property type="evidence" value="ECO:0007669"/>
    <property type="project" value="TreeGrafter"/>
</dbReference>
<dbReference type="GO" id="GO:0030688">
    <property type="term" value="C:preribosome, small subunit precursor"/>
    <property type="evidence" value="ECO:0007669"/>
    <property type="project" value="TreeGrafter"/>
</dbReference>
<comment type="similarity">
    <text evidence="1">Belongs to the bystin family.</text>
</comment>
<organism evidence="2 3">
    <name type="scientific">Hucho hucho</name>
    <name type="common">huchen</name>
    <dbReference type="NCBI Taxonomy" id="62062"/>
    <lineage>
        <taxon>Eukaryota</taxon>
        <taxon>Metazoa</taxon>
        <taxon>Chordata</taxon>
        <taxon>Craniata</taxon>
        <taxon>Vertebrata</taxon>
        <taxon>Euteleostomi</taxon>
        <taxon>Actinopterygii</taxon>
        <taxon>Neopterygii</taxon>
        <taxon>Teleostei</taxon>
        <taxon>Protacanthopterygii</taxon>
        <taxon>Salmoniformes</taxon>
        <taxon>Salmonidae</taxon>
        <taxon>Salmoninae</taxon>
        <taxon>Hucho</taxon>
    </lineage>
</organism>
<sequence>MRASLEEINQVTGILIPICEFRTCTLREAIIIGSILTTCSIPVVHSRFFWQRWSTMEPTASSCDSYWTRNTDFGALPFRVLGALSATSCSSAVRCVSFLCSGTKVCSPWRSTTRPTWPPNRRMLCWSCLNCRHTPDFCRSIGSCRTRTRDLETAMPVTLALD</sequence>
<name>A0A4W5RNT0_9TELE</name>
<protein>
    <submittedName>
        <fullName evidence="2">Uncharacterized protein</fullName>
    </submittedName>
</protein>
<proteinExistence type="inferred from homology"/>
<dbReference type="GO" id="GO:0005737">
    <property type="term" value="C:cytoplasm"/>
    <property type="evidence" value="ECO:0007669"/>
    <property type="project" value="TreeGrafter"/>
</dbReference>
<accession>A0A4W5RNT0</accession>
<keyword evidence="3" id="KW-1185">Reference proteome</keyword>
<evidence type="ECO:0000256" key="1">
    <source>
        <dbReference type="ARBA" id="ARBA00007114"/>
    </source>
</evidence>
<dbReference type="GO" id="GO:0030515">
    <property type="term" value="F:snoRNA binding"/>
    <property type="evidence" value="ECO:0007669"/>
    <property type="project" value="TreeGrafter"/>
</dbReference>
<dbReference type="Pfam" id="PF05291">
    <property type="entry name" value="Bystin"/>
    <property type="match status" value="1"/>
</dbReference>
<dbReference type="PANTHER" id="PTHR12821:SF0">
    <property type="entry name" value="BYSTIN"/>
    <property type="match status" value="1"/>
</dbReference>
<dbReference type="PANTHER" id="PTHR12821">
    <property type="entry name" value="BYSTIN"/>
    <property type="match status" value="1"/>
</dbReference>
<reference evidence="3" key="1">
    <citation type="submission" date="2018-06" db="EMBL/GenBank/DDBJ databases">
        <title>Genome assembly of Danube salmon.</title>
        <authorList>
            <person name="Macqueen D.J."/>
            <person name="Gundappa M.K."/>
        </authorList>
    </citation>
    <scope>NUCLEOTIDE SEQUENCE [LARGE SCALE GENOMIC DNA]</scope>
</reference>